<keyword evidence="2" id="KW-1185">Reference proteome</keyword>
<dbReference type="EMBL" id="JBHRSF010000007">
    <property type="protein sequence ID" value="MFC2994442.1"/>
    <property type="molecule type" value="Genomic_DNA"/>
</dbReference>
<proteinExistence type="predicted"/>
<reference evidence="2" key="1">
    <citation type="journal article" date="2019" name="Int. J. Syst. Evol. Microbiol.">
        <title>The Global Catalogue of Microorganisms (GCM) 10K type strain sequencing project: providing services to taxonomists for standard genome sequencing and annotation.</title>
        <authorList>
            <consortium name="The Broad Institute Genomics Platform"/>
            <consortium name="The Broad Institute Genome Sequencing Center for Infectious Disease"/>
            <person name="Wu L."/>
            <person name="Ma J."/>
        </authorList>
    </citation>
    <scope>NUCLEOTIDE SEQUENCE [LARGE SCALE GENOMIC DNA]</scope>
    <source>
        <strain evidence="2">KCTC 62575</strain>
    </source>
</reference>
<dbReference type="Proteomes" id="UP001595455">
    <property type="component" value="Unassembled WGS sequence"/>
</dbReference>
<organism evidence="1 2">
    <name type="scientific">Acinetobacter sichuanensis</name>
    <dbReference type="NCBI Taxonomy" id="2136183"/>
    <lineage>
        <taxon>Bacteria</taxon>
        <taxon>Pseudomonadati</taxon>
        <taxon>Pseudomonadota</taxon>
        <taxon>Gammaproteobacteria</taxon>
        <taxon>Moraxellales</taxon>
        <taxon>Moraxellaceae</taxon>
        <taxon>Acinetobacter</taxon>
    </lineage>
</organism>
<evidence type="ECO:0000313" key="2">
    <source>
        <dbReference type="Proteomes" id="UP001595455"/>
    </source>
</evidence>
<sequence>MNIITHLEYDDLNTITDDQCRHCNQVFLIKDADPNYDGIVSTYDNERYCTFSCVTEKKK</sequence>
<gene>
    <name evidence="1" type="ORF">ACFODO_03985</name>
</gene>
<name>A0ABV7BAB2_9GAMM</name>
<dbReference type="RefSeq" id="WP_147305718.1">
    <property type="nucleotide sequence ID" value="NZ_JBHRSF010000007.1"/>
</dbReference>
<evidence type="ECO:0000313" key="1">
    <source>
        <dbReference type="EMBL" id="MFC2994442.1"/>
    </source>
</evidence>
<comment type="caution">
    <text evidence="1">The sequence shown here is derived from an EMBL/GenBank/DDBJ whole genome shotgun (WGS) entry which is preliminary data.</text>
</comment>
<accession>A0ABV7BAB2</accession>
<protein>
    <submittedName>
        <fullName evidence="1">Uncharacterized protein</fullName>
    </submittedName>
</protein>